<feature type="domain" description="NACHT" evidence="6">
    <location>
        <begin position="417"/>
        <end position="573"/>
    </location>
</feature>
<feature type="compositionally biased region" description="Low complexity" evidence="5">
    <location>
        <begin position="189"/>
        <end position="207"/>
    </location>
</feature>
<dbReference type="Pfam" id="PF05729">
    <property type="entry name" value="NACHT"/>
    <property type="match status" value="1"/>
</dbReference>
<dbReference type="GO" id="GO:0045345">
    <property type="term" value="P:positive regulation of MHC class I biosynthetic process"/>
    <property type="evidence" value="ECO:0007669"/>
    <property type="project" value="TreeGrafter"/>
</dbReference>
<dbReference type="AlphaFoldDB" id="A0A913YRS2"/>
<dbReference type="Gene3D" id="3.40.50.300">
    <property type="entry name" value="P-loop containing nucleotide triphosphate hydrolases"/>
    <property type="match status" value="1"/>
</dbReference>
<dbReference type="PROSITE" id="PS50837">
    <property type="entry name" value="NACHT"/>
    <property type="match status" value="1"/>
</dbReference>
<dbReference type="Pfam" id="PF13516">
    <property type="entry name" value="LRR_6"/>
    <property type="match status" value="1"/>
</dbReference>
<dbReference type="InterPro" id="IPR001611">
    <property type="entry name" value="Leu-rich_rpt"/>
</dbReference>
<name>A0A913YRS2_EXADI</name>
<dbReference type="GO" id="GO:0045348">
    <property type="term" value="P:positive regulation of MHC class II biosynthetic process"/>
    <property type="evidence" value="ECO:0007669"/>
    <property type="project" value="TreeGrafter"/>
</dbReference>
<evidence type="ECO:0000256" key="4">
    <source>
        <dbReference type="ARBA" id="ARBA00022840"/>
    </source>
</evidence>
<evidence type="ECO:0000313" key="8">
    <source>
        <dbReference type="Proteomes" id="UP000887567"/>
    </source>
</evidence>
<reference evidence="7" key="1">
    <citation type="submission" date="2022-11" db="UniProtKB">
        <authorList>
            <consortium name="EnsemblMetazoa"/>
        </authorList>
    </citation>
    <scope>IDENTIFICATION</scope>
</reference>
<dbReference type="OrthoDB" id="120976at2759"/>
<accession>A0A913YRS2</accession>
<dbReference type="InterPro" id="IPR032675">
    <property type="entry name" value="LRR_dom_sf"/>
</dbReference>
<dbReference type="GO" id="GO:0005524">
    <property type="term" value="F:ATP binding"/>
    <property type="evidence" value="ECO:0007669"/>
    <property type="project" value="UniProtKB-KW"/>
</dbReference>
<dbReference type="RefSeq" id="XP_028516826.1">
    <property type="nucleotide sequence ID" value="XM_028661025.1"/>
</dbReference>
<evidence type="ECO:0000313" key="7">
    <source>
        <dbReference type="EnsemblMetazoa" id="XP_028516826.1"/>
    </source>
</evidence>
<dbReference type="GeneID" id="110245737"/>
<dbReference type="SUPFAM" id="SSF52047">
    <property type="entry name" value="RNI-like"/>
    <property type="match status" value="2"/>
</dbReference>
<keyword evidence="4" id="KW-0067">ATP-binding</keyword>
<keyword evidence="3" id="KW-0547">Nucleotide-binding</keyword>
<keyword evidence="8" id="KW-1185">Reference proteome</keyword>
<dbReference type="SUPFAM" id="SSF52540">
    <property type="entry name" value="P-loop containing nucleoside triphosphate hydrolases"/>
    <property type="match status" value="1"/>
</dbReference>
<evidence type="ECO:0000256" key="1">
    <source>
        <dbReference type="ARBA" id="ARBA00022614"/>
    </source>
</evidence>
<keyword evidence="1" id="KW-0433">Leucine-rich repeat</keyword>
<dbReference type="InterPro" id="IPR027417">
    <property type="entry name" value="P-loop_NTPase"/>
</dbReference>
<organism evidence="7 8">
    <name type="scientific">Exaiptasia diaphana</name>
    <name type="common">Tropical sea anemone</name>
    <name type="synonym">Aiptasia pulchella</name>
    <dbReference type="NCBI Taxonomy" id="2652724"/>
    <lineage>
        <taxon>Eukaryota</taxon>
        <taxon>Metazoa</taxon>
        <taxon>Cnidaria</taxon>
        <taxon>Anthozoa</taxon>
        <taxon>Hexacorallia</taxon>
        <taxon>Actiniaria</taxon>
        <taxon>Aiptasiidae</taxon>
        <taxon>Exaiptasia</taxon>
    </lineage>
</organism>
<dbReference type="PANTHER" id="PTHR47189">
    <property type="entry name" value="MHC CLASS II TRANSACTIVATOR"/>
    <property type="match status" value="1"/>
</dbReference>
<evidence type="ECO:0000256" key="5">
    <source>
        <dbReference type="SAM" id="MobiDB-lite"/>
    </source>
</evidence>
<sequence length="1274" mass="142388">MDEEERNYCFLILLLSRVGLPKLRDLFIKKWDSAGGFVSWKDCRQNGTDLLTKFTPLNYEKPKVQSGDTTTWDLSLFVKALLNSRPPFVPSSKKGLVAGLKCLKETRNKLCHSPNGKIENSEFCNLKSDVCNALTQVGATSKDFKKLKKDVDHQPLNELLSLVKHCASQDEEILKQIDAIKQGQEEIKQGQSDLQQGQQEIKQGQSGLQHGQQELKQGQSDLQQGQQEIKQGQSGLQQGQEEIKQGQSGLQQGQQEIKQGQSGLQQEIKQGHSDLQQEIKQGQSGLQHEIKQSQSGLQQGQQEILKAIKFQDKESISKSSNLSCEDVLSYSKRLKTSTKAQTEFQPKLLASHDVPSTRTDDIFTNLMIQREWKPLKRVELLSRRRHLQNYNKPSVKHQIDKCQDIFINPDHYESNPKSILVIGKPGIGKSLFCQRLSRDWADDVLFHKSPDVSRVAADDFDFVFLMTFRQLNLYGDEKFNFCEVLNHCSVVDDHANINEHLFEYIIGHPEKVLFILDGYDEYSNRASILQCPFEQKYENNPRLQMPVAALISKLLRKKIFKNAVVMVTSRPTAADELGGIHMDAVVEIAGFSVEQVKEFISKYFKSKKEEVKIAARDHIMNNENLLSIAHIPVLCHLMCFCLEWHIENGTEKCFPATITELYSEVVEIFEDCCKTIHRASKEKSTVKKLTDLAAAMFMEGKLIFDQRDVERFHLTCPETGNLQSFGLLTCGPAFRVRPSKMTRHYCFSHLTLYEYFAALGFVNSGIIPTLEAGDGKEMVLKFCAGLFSGVEDGERLMEEMISPYCCCKHGMLVAKCLREYGDKEFGVKIIEKYHTQFSTEKGVLFQNELPLIDSSDWIALVYFLDLVSQFYKGLVDHAIESFCINGLNIDVHQVSSSVIKQFADSLKNDGCPLTFLSINLTLFSNCSSHHILECLFPALPSTHITALHLSGRFTNEGISSLSDVLPSTHITTLHLGGLFTNEGMSSLSNVLPSTHITTLHLFSGRFIGEGISSLSDVLPSTHITTLHLASGGFTDEGISSLSNVLPSTHITTLHLDGEFTDEGISSLSNVLPSTHITTLHLSSRLTDIGMSHLHNRFTDEGISSLSSVLPSTNITTLHLSSQFTDEGISSLSNVLPSTHLTTLHLTGKFTDEGISSLSNVLPSTHITTLHLHGNVTDEGISSLSNVLPSTHITTLSLLHHVFASSSSCFTDKGLFILGEVLPSTSINSLTCGPRSMKITQRCINKLRKSAPACNIRIDDTSIYYNNDNCFYFNL</sequence>
<keyword evidence="2" id="KW-0677">Repeat</keyword>
<dbReference type="PANTHER" id="PTHR47189:SF1">
    <property type="entry name" value="MHC CLASS II TRANSACTIVATOR"/>
    <property type="match status" value="1"/>
</dbReference>
<dbReference type="GO" id="GO:0045944">
    <property type="term" value="P:positive regulation of transcription by RNA polymerase II"/>
    <property type="evidence" value="ECO:0007669"/>
    <property type="project" value="TreeGrafter"/>
</dbReference>
<dbReference type="Proteomes" id="UP000887567">
    <property type="component" value="Unplaced"/>
</dbReference>
<feature type="region of interest" description="Disordered" evidence="5">
    <location>
        <begin position="188"/>
        <end position="298"/>
    </location>
</feature>
<proteinExistence type="predicted"/>
<dbReference type="SMART" id="SM00368">
    <property type="entry name" value="LRR_RI"/>
    <property type="match status" value="5"/>
</dbReference>
<protein>
    <recommendedName>
        <fullName evidence="6">NACHT domain-containing protein</fullName>
    </recommendedName>
</protein>
<dbReference type="InterPro" id="IPR007111">
    <property type="entry name" value="NACHT_NTPase"/>
</dbReference>
<feature type="compositionally biased region" description="Low complexity" evidence="5">
    <location>
        <begin position="217"/>
        <end position="263"/>
    </location>
</feature>
<dbReference type="Gene3D" id="3.80.10.10">
    <property type="entry name" value="Ribonuclease Inhibitor"/>
    <property type="match status" value="3"/>
</dbReference>
<evidence type="ECO:0000259" key="6">
    <source>
        <dbReference type="PROSITE" id="PS50837"/>
    </source>
</evidence>
<dbReference type="KEGG" id="epa:110245737"/>
<dbReference type="EnsemblMetazoa" id="XM_028661025.1">
    <property type="protein sequence ID" value="XP_028516826.1"/>
    <property type="gene ID" value="LOC110245737"/>
</dbReference>
<evidence type="ECO:0000256" key="2">
    <source>
        <dbReference type="ARBA" id="ARBA00022737"/>
    </source>
</evidence>
<evidence type="ECO:0000256" key="3">
    <source>
        <dbReference type="ARBA" id="ARBA00022741"/>
    </source>
</evidence>